<gene>
    <name evidence="2" type="ORF">GCM10007276_34330</name>
</gene>
<keyword evidence="1" id="KW-0812">Transmembrane</keyword>
<name>A0A8J3DZ41_9RHOB</name>
<evidence type="ECO:0000313" key="2">
    <source>
        <dbReference type="EMBL" id="GGE54375.1"/>
    </source>
</evidence>
<reference evidence="2" key="1">
    <citation type="journal article" date="2014" name="Int. J. Syst. Evol. Microbiol.">
        <title>Complete genome sequence of Corynebacterium casei LMG S-19264T (=DSM 44701T), isolated from a smear-ripened cheese.</title>
        <authorList>
            <consortium name="US DOE Joint Genome Institute (JGI-PGF)"/>
            <person name="Walter F."/>
            <person name="Albersmeier A."/>
            <person name="Kalinowski J."/>
            <person name="Ruckert C."/>
        </authorList>
    </citation>
    <scope>NUCLEOTIDE SEQUENCE</scope>
    <source>
        <strain evidence="2">CCM 7684</strain>
    </source>
</reference>
<dbReference type="RefSeq" id="WP_188411055.1">
    <property type="nucleotide sequence ID" value="NZ_BMCP01000007.1"/>
</dbReference>
<dbReference type="AlphaFoldDB" id="A0A8J3DZ41"/>
<feature type="transmembrane region" description="Helical" evidence="1">
    <location>
        <begin position="58"/>
        <end position="83"/>
    </location>
</feature>
<feature type="transmembrane region" description="Helical" evidence="1">
    <location>
        <begin position="142"/>
        <end position="166"/>
    </location>
</feature>
<organism evidence="2 3">
    <name type="scientific">Agaricicola taiwanensis</name>
    <dbReference type="NCBI Taxonomy" id="591372"/>
    <lineage>
        <taxon>Bacteria</taxon>
        <taxon>Pseudomonadati</taxon>
        <taxon>Pseudomonadota</taxon>
        <taxon>Alphaproteobacteria</taxon>
        <taxon>Rhodobacterales</taxon>
        <taxon>Paracoccaceae</taxon>
        <taxon>Agaricicola</taxon>
    </lineage>
</organism>
<evidence type="ECO:0000313" key="3">
    <source>
        <dbReference type="Proteomes" id="UP000602745"/>
    </source>
</evidence>
<sequence length="187" mass="20517">MIASTNRTYNPRLWAWSAALLVTLGFYAWRALYLSQTVAAGRLSDIGWWRLEMAEFSLAALPALGLLVLVFHILIRATVAAAGRLKPAWHWRAKRQPHLWHAELVALGVAVVLGTCFIILLAGDDVMRDEFFDEATGELRLVATLVMLLSAISTSAVVLVPIGYLLTGFARGIAGMFGRQSARNHSS</sequence>
<reference evidence="2" key="2">
    <citation type="submission" date="2020-09" db="EMBL/GenBank/DDBJ databases">
        <authorList>
            <person name="Sun Q."/>
            <person name="Sedlacek I."/>
        </authorList>
    </citation>
    <scope>NUCLEOTIDE SEQUENCE</scope>
    <source>
        <strain evidence="2">CCM 7684</strain>
    </source>
</reference>
<dbReference type="Proteomes" id="UP000602745">
    <property type="component" value="Unassembled WGS sequence"/>
</dbReference>
<evidence type="ECO:0000256" key="1">
    <source>
        <dbReference type="SAM" id="Phobius"/>
    </source>
</evidence>
<comment type="caution">
    <text evidence="2">The sequence shown here is derived from an EMBL/GenBank/DDBJ whole genome shotgun (WGS) entry which is preliminary data.</text>
</comment>
<feature type="transmembrane region" description="Helical" evidence="1">
    <location>
        <begin position="12"/>
        <end position="29"/>
    </location>
</feature>
<keyword evidence="1" id="KW-0472">Membrane</keyword>
<keyword evidence="3" id="KW-1185">Reference proteome</keyword>
<accession>A0A8J3DZ41</accession>
<keyword evidence="1" id="KW-1133">Transmembrane helix</keyword>
<protein>
    <submittedName>
        <fullName evidence="2">Uncharacterized protein</fullName>
    </submittedName>
</protein>
<feature type="transmembrane region" description="Helical" evidence="1">
    <location>
        <begin position="104"/>
        <end position="122"/>
    </location>
</feature>
<dbReference type="EMBL" id="BMCP01000007">
    <property type="protein sequence ID" value="GGE54375.1"/>
    <property type="molecule type" value="Genomic_DNA"/>
</dbReference>
<proteinExistence type="predicted"/>